<dbReference type="SUPFAM" id="SSF51445">
    <property type="entry name" value="(Trans)glycosidases"/>
    <property type="match status" value="1"/>
</dbReference>
<dbReference type="EMBL" id="SDAM02000068">
    <property type="protein sequence ID" value="KAH6832607.1"/>
    <property type="molecule type" value="Genomic_DNA"/>
</dbReference>
<evidence type="ECO:0000313" key="10">
    <source>
        <dbReference type="Proteomes" id="UP001190926"/>
    </source>
</evidence>
<dbReference type="Pfam" id="PF07983">
    <property type="entry name" value="X8"/>
    <property type="match status" value="1"/>
</dbReference>
<comment type="similarity">
    <text evidence="1 6">Belongs to the glycosyl hydrolase 17 family.</text>
</comment>
<dbReference type="Gene3D" id="3.20.20.80">
    <property type="entry name" value="Glycosidases"/>
    <property type="match status" value="1"/>
</dbReference>
<evidence type="ECO:0000256" key="3">
    <source>
        <dbReference type="ARBA" id="ARBA00022801"/>
    </source>
</evidence>
<gene>
    <name evidence="9" type="ORF">C2S53_010951</name>
</gene>
<comment type="caution">
    <text evidence="9">The sequence shown here is derived from an EMBL/GenBank/DDBJ whole genome shotgun (WGS) entry which is preliminary data.</text>
</comment>
<feature type="signal peptide" evidence="7">
    <location>
        <begin position="1"/>
        <end position="25"/>
    </location>
</feature>
<keyword evidence="3" id="KW-0378">Hydrolase</keyword>
<reference evidence="9 10" key="1">
    <citation type="journal article" date="2021" name="Nat. Commun.">
        <title>Incipient diploidization of the medicinal plant Perilla within 10,000 years.</title>
        <authorList>
            <person name="Zhang Y."/>
            <person name="Shen Q."/>
            <person name="Leng L."/>
            <person name="Zhang D."/>
            <person name="Chen S."/>
            <person name="Shi Y."/>
            <person name="Ning Z."/>
            <person name="Chen S."/>
        </authorList>
    </citation>
    <scope>NUCLEOTIDE SEQUENCE [LARGE SCALE GENOMIC DNA]</scope>
    <source>
        <strain evidence="10">cv. PC099</strain>
    </source>
</reference>
<dbReference type="InterPro" id="IPR017853">
    <property type="entry name" value="GH"/>
</dbReference>
<evidence type="ECO:0000256" key="2">
    <source>
        <dbReference type="ARBA" id="ARBA00022729"/>
    </source>
</evidence>
<feature type="chain" id="PRO_5041903728" description="X8 domain-containing protein" evidence="7">
    <location>
        <begin position="26"/>
        <end position="469"/>
    </location>
</feature>
<accession>A0AAD4JF45</accession>
<organism evidence="9 10">
    <name type="scientific">Perilla frutescens var. hirtella</name>
    <name type="common">Perilla citriodora</name>
    <name type="synonym">Perilla setoyensis</name>
    <dbReference type="NCBI Taxonomy" id="608512"/>
    <lineage>
        <taxon>Eukaryota</taxon>
        <taxon>Viridiplantae</taxon>
        <taxon>Streptophyta</taxon>
        <taxon>Embryophyta</taxon>
        <taxon>Tracheophyta</taxon>
        <taxon>Spermatophyta</taxon>
        <taxon>Magnoliopsida</taxon>
        <taxon>eudicotyledons</taxon>
        <taxon>Gunneridae</taxon>
        <taxon>Pentapetalae</taxon>
        <taxon>asterids</taxon>
        <taxon>lamiids</taxon>
        <taxon>Lamiales</taxon>
        <taxon>Lamiaceae</taxon>
        <taxon>Nepetoideae</taxon>
        <taxon>Elsholtzieae</taxon>
        <taxon>Perilla</taxon>
    </lineage>
</organism>
<dbReference type="AlphaFoldDB" id="A0AAD4JF45"/>
<evidence type="ECO:0000259" key="8">
    <source>
        <dbReference type="SMART" id="SM00768"/>
    </source>
</evidence>
<proteinExistence type="inferred from homology"/>
<evidence type="ECO:0000256" key="4">
    <source>
        <dbReference type="ARBA" id="ARBA00023157"/>
    </source>
</evidence>
<evidence type="ECO:0000256" key="1">
    <source>
        <dbReference type="ARBA" id="ARBA00008773"/>
    </source>
</evidence>
<evidence type="ECO:0000256" key="6">
    <source>
        <dbReference type="RuleBase" id="RU004335"/>
    </source>
</evidence>
<dbReference type="SMART" id="SM00768">
    <property type="entry name" value="X8"/>
    <property type="match status" value="1"/>
</dbReference>
<dbReference type="InterPro" id="IPR000490">
    <property type="entry name" value="Glyco_hydro_17"/>
</dbReference>
<name>A0AAD4JF45_PERFH</name>
<dbReference type="GO" id="GO:0004553">
    <property type="term" value="F:hydrolase activity, hydrolyzing O-glycosyl compounds"/>
    <property type="evidence" value="ECO:0007669"/>
    <property type="project" value="InterPro"/>
</dbReference>
<sequence>MMDSKMMMMMIVVVVVVLFARGAQGSIGINWGRQSAQRLLPSQVVDLLLQNGIKHARVYSSEVDILSAFVGSGIQLTISLFRASLINSMDTAKAYVERNMPFFGPSSVRSVYLGGYVFDAGRDHAFFESSLKSLRMLQTALNDRGVGDQVKANFIHYELSLKPNISKPSEAEFLDQLKPAIMEYLDFIRQNHAPFPIEITPLLDVSLIHDFGLDFAFPDNKSNLVIQDINGALYTNIFEWQYDCFVWALNKLNASDINIVVSQIGWPTDGLPGATAANAERFFKHLLPLVSSNKGTPMRPGAPIDINVHALTDETKMLPAEYSRHWGIYRSNGQPKYKIDLSGQGRDIYPTTVKGIMRMPDRWCVFNGDLSDPYKVNEVLKWACDHTDCSSTFIGSSCSHLTFNQNVSYAFNMFFQFQFQDEEACTFDGLATVSVDDPSTPECVFPVEVVRGRQRNYVPRPPKGFTGTV</sequence>
<protein>
    <recommendedName>
        <fullName evidence="8">X8 domain-containing protein</fullName>
    </recommendedName>
</protein>
<evidence type="ECO:0000256" key="5">
    <source>
        <dbReference type="ARBA" id="ARBA00023295"/>
    </source>
</evidence>
<dbReference type="Pfam" id="PF00332">
    <property type="entry name" value="Glyco_hydro_17"/>
    <property type="match status" value="1"/>
</dbReference>
<dbReference type="Proteomes" id="UP001190926">
    <property type="component" value="Unassembled WGS sequence"/>
</dbReference>
<dbReference type="InterPro" id="IPR012946">
    <property type="entry name" value="X8"/>
</dbReference>
<dbReference type="Gene3D" id="1.20.58.1040">
    <property type="match status" value="1"/>
</dbReference>
<keyword evidence="2 7" id="KW-0732">Signal</keyword>
<dbReference type="InterPro" id="IPR044965">
    <property type="entry name" value="Glyco_hydro_17_plant"/>
</dbReference>
<keyword evidence="5" id="KW-0326">Glycosidase</keyword>
<dbReference type="PANTHER" id="PTHR32227">
    <property type="entry name" value="GLUCAN ENDO-1,3-BETA-GLUCOSIDASE BG1-RELATED-RELATED"/>
    <property type="match status" value="1"/>
</dbReference>
<evidence type="ECO:0000313" key="9">
    <source>
        <dbReference type="EMBL" id="KAH6832607.1"/>
    </source>
</evidence>
<feature type="domain" description="X8" evidence="8">
    <location>
        <begin position="362"/>
        <end position="445"/>
    </location>
</feature>
<keyword evidence="10" id="KW-1185">Reference proteome</keyword>
<evidence type="ECO:0000256" key="7">
    <source>
        <dbReference type="SAM" id="SignalP"/>
    </source>
</evidence>
<keyword evidence="4" id="KW-1015">Disulfide bond</keyword>
<dbReference type="GO" id="GO:0005975">
    <property type="term" value="P:carbohydrate metabolic process"/>
    <property type="evidence" value="ECO:0007669"/>
    <property type="project" value="InterPro"/>
</dbReference>